<feature type="transmembrane region" description="Helical" evidence="12">
    <location>
        <begin position="433"/>
        <end position="453"/>
    </location>
</feature>
<evidence type="ECO:0000313" key="15">
    <source>
        <dbReference type="EMBL" id="GAV06981.1"/>
    </source>
</evidence>
<dbReference type="InterPro" id="IPR035914">
    <property type="entry name" value="Sperma_CUB_dom_sf"/>
</dbReference>
<gene>
    <name evidence="15" type="primary">RvY_16883-1</name>
    <name evidence="15" type="synonym">RvY_16883.1</name>
    <name evidence="15" type="ORF">RvY_16883</name>
</gene>
<dbReference type="PANTHER" id="PTHR24416:SF600">
    <property type="entry name" value="PDGF- AND VEGF-RECEPTOR RELATED, ISOFORM J"/>
    <property type="match status" value="1"/>
</dbReference>
<keyword evidence="4" id="KW-0418">Kinase</keyword>
<feature type="compositionally biased region" description="Polar residues" evidence="11">
    <location>
        <begin position="350"/>
        <end position="372"/>
    </location>
</feature>
<sequence length="849" mass="94239">MYPLKILYSLLFVGTMSDSNYKEECLLPGRHSPFSHTPPFRSVCISSWKSVSSPSEASRDFWNFSDPYSNIGYQLFSESFGLAKDEDGHCTDYLSIGGVDEMSNGAQFCGQDSSGFNSSTSSTTNMTIEHYSGKNSWSNSRGYAGFKLWLRPYGLCSGDVEVPPHGIARLVSPDYPGLYEDDEPSCAWQVVAQRNCAAIKFHFIESTLTATSRHCTGTYLELRYNNHSHPNDSLPLCRNLTGNSYSIHANDVTVLFHTDSLQTDGRFVMEINCSAEEATPWSTALPGSTRDQHYDITQPVTAARTPAMQPDLWLVLDNSIYIQKPSFETSIDNSTDIPESTTNVPPPMAQGTSTKMTTLSPHESAPSGQYSGSSTEAFTEAFTEATSTVTALTSTPSAATTTNSHRQGAVATTTTWTEVESTTTHNIIYTDRYWAIAGTSIFLLLVVALALVCRYRRKWRRTASLLRAKCEKAKHMVLGDRDWQQSTSRAPLFIPLPKECEPYIIHPRQLKKSETFLGKGEHGLVYKGSALGLLGKNGATDVAVKTLLLSGTTANAASAVKFVKEVTVMLQTGQHLNLVNLLGVINRGRPCMLLEYCAHGNLLSYLRDCHSSHLYDPSELTMSSYLEINVEKVDLAKVSTQRVFDGSELLKFAYQIARGMQYLASRSIIHRDLAARNVLVAEHGILKISDFGMAKQIESVYVAQDSSAALPVRWMPPEAISTLSFSLASDIWSYGIVLWEIFTQGKVPYAEMTITGQVKVFNQWLLDGNTLSQPADTPDSIYQLMKACWNLSPEKRPSFFDIRKFLDKSISKQAIATYLQLDAPYEYMNLVSQEMHIKLYQNTLSDTVL</sequence>
<dbReference type="SMART" id="SM00219">
    <property type="entry name" value="TyrKc"/>
    <property type="match status" value="1"/>
</dbReference>
<dbReference type="AlphaFoldDB" id="A0A1D1W0Q8"/>
<dbReference type="InterPro" id="IPR008266">
    <property type="entry name" value="Tyr_kinase_AS"/>
</dbReference>
<feature type="region of interest" description="Disordered" evidence="11">
    <location>
        <begin position="330"/>
        <end position="375"/>
    </location>
</feature>
<organism evidence="15 16">
    <name type="scientific">Ramazzottius varieornatus</name>
    <name type="common">Water bear</name>
    <name type="synonym">Tardigrade</name>
    <dbReference type="NCBI Taxonomy" id="947166"/>
    <lineage>
        <taxon>Eukaryota</taxon>
        <taxon>Metazoa</taxon>
        <taxon>Ecdysozoa</taxon>
        <taxon>Tardigrada</taxon>
        <taxon>Eutardigrada</taxon>
        <taxon>Parachela</taxon>
        <taxon>Hypsibioidea</taxon>
        <taxon>Ramazzottiidae</taxon>
        <taxon>Ramazzottius</taxon>
    </lineage>
</organism>
<dbReference type="Proteomes" id="UP000186922">
    <property type="component" value="Unassembled WGS sequence"/>
</dbReference>
<dbReference type="PRINTS" id="PR00109">
    <property type="entry name" value="TYRKINASE"/>
</dbReference>
<feature type="binding site" evidence="10">
    <location>
        <position position="545"/>
    </location>
    <ligand>
        <name>ATP</name>
        <dbReference type="ChEBI" id="CHEBI:30616"/>
    </ligand>
</feature>
<evidence type="ECO:0000256" key="11">
    <source>
        <dbReference type="SAM" id="MobiDB-lite"/>
    </source>
</evidence>
<evidence type="ECO:0000313" key="16">
    <source>
        <dbReference type="Proteomes" id="UP000186922"/>
    </source>
</evidence>
<protein>
    <recommendedName>
        <fullName evidence="17">Protein kinase domain-containing protein</fullName>
    </recommendedName>
</protein>
<keyword evidence="5 10" id="KW-0067">ATP-binding</keyword>
<evidence type="ECO:0000256" key="7">
    <source>
        <dbReference type="ARBA" id="ARBA00023157"/>
    </source>
</evidence>
<dbReference type="InterPro" id="IPR050122">
    <property type="entry name" value="RTK"/>
</dbReference>
<dbReference type="PANTHER" id="PTHR24416">
    <property type="entry name" value="TYROSINE-PROTEIN KINASE RECEPTOR"/>
    <property type="match status" value="1"/>
</dbReference>
<evidence type="ECO:0000256" key="1">
    <source>
        <dbReference type="ARBA" id="ARBA00004167"/>
    </source>
</evidence>
<dbReference type="FunFam" id="1.10.510.10:FF:000554">
    <property type="entry name" value="Predicted protein"/>
    <property type="match status" value="1"/>
</dbReference>
<dbReference type="Gene3D" id="2.60.120.290">
    <property type="entry name" value="Spermadhesin, CUB domain"/>
    <property type="match status" value="1"/>
</dbReference>
<keyword evidence="12" id="KW-1133">Transmembrane helix</keyword>
<dbReference type="PROSITE" id="PS50011">
    <property type="entry name" value="PROTEIN_KINASE_DOM"/>
    <property type="match status" value="1"/>
</dbReference>
<dbReference type="Pfam" id="PF00431">
    <property type="entry name" value="CUB"/>
    <property type="match status" value="1"/>
</dbReference>
<evidence type="ECO:0000259" key="13">
    <source>
        <dbReference type="PROSITE" id="PS01180"/>
    </source>
</evidence>
<dbReference type="EMBL" id="BDGG01000014">
    <property type="protein sequence ID" value="GAV06981.1"/>
    <property type="molecule type" value="Genomic_DNA"/>
</dbReference>
<reference evidence="15 16" key="1">
    <citation type="journal article" date="2016" name="Nat. Commun.">
        <title>Extremotolerant tardigrade genome and improved radiotolerance of human cultured cells by tardigrade-unique protein.</title>
        <authorList>
            <person name="Hashimoto T."/>
            <person name="Horikawa D.D."/>
            <person name="Saito Y."/>
            <person name="Kuwahara H."/>
            <person name="Kozuka-Hata H."/>
            <person name="Shin-I T."/>
            <person name="Minakuchi Y."/>
            <person name="Ohishi K."/>
            <person name="Motoyama A."/>
            <person name="Aizu T."/>
            <person name="Enomoto A."/>
            <person name="Kondo K."/>
            <person name="Tanaka S."/>
            <person name="Hara Y."/>
            <person name="Koshikawa S."/>
            <person name="Sagara H."/>
            <person name="Miura T."/>
            <person name="Yokobori S."/>
            <person name="Miyagawa K."/>
            <person name="Suzuki Y."/>
            <person name="Kubo T."/>
            <person name="Oyama M."/>
            <person name="Kohara Y."/>
            <person name="Fujiyama A."/>
            <person name="Arakawa K."/>
            <person name="Katayama T."/>
            <person name="Toyoda A."/>
            <person name="Kunieda T."/>
        </authorList>
    </citation>
    <scope>NUCLEOTIDE SEQUENCE [LARGE SCALE GENOMIC DNA]</scope>
    <source>
        <strain evidence="15 16">YOKOZUNA-1</strain>
    </source>
</reference>
<feature type="domain" description="CUB" evidence="13">
    <location>
        <begin position="156"/>
        <end position="274"/>
    </location>
</feature>
<keyword evidence="3 10" id="KW-0547">Nucleotide-binding</keyword>
<proteinExistence type="predicted"/>
<evidence type="ECO:0000259" key="14">
    <source>
        <dbReference type="PROSITE" id="PS50011"/>
    </source>
</evidence>
<comment type="caution">
    <text evidence="9">Lacks conserved residue(s) required for the propagation of feature annotation.</text>
</comment>
<dbReference type="OrthoDB" id="3256376at2759"/>
<evidence type="ECO:0000256" key="4">
    <source>
        <dbReference type="ARBA" id="ARBA00022777"/>
    </source>
</evidence>
<dbReference type="InterPro" id="IPR017441">
    <property type="entry name" value="Protein_kinase_ATP_BS"/>
</dbReference>
<dbReference type="PROSITE" id="PS00109">
    <property type="entry name" value="PROTEIN_KINASE_TYR"/>
    <property type="match status" value="1"/>
</dbReference>
<dbReference type="CDD" id="cd00192">
    <property type="entry name" value="PTKc"/>
    <property type="match status" value="1"/>
</dbReference>
<keyword evidence="7" id="KW-1015">Disulfide bond</keyword>
<evidence type="ECO:0000256" key="8">
    <source>
        <dbReference type="ARBA" id="ARBA00051243"/>
    </source>
</evidence>
<evidence type="ECO:0000256" key="10">
    <source>
        <dbReference type="PROSITE-ProRule" id="PRU10141"/>
    </source>
</evidence>
<evidence type="ECO:0000256" key="3">
    <source>
        <dbReference type="ARBA" id="ARBA00022741"/>
    </source>
</evidence>
<dbReference type="GO" id="GO:0043235">
    <property type="term" value="C:receptor complex"/>
    <property type="evidence" value="ECO:0007669"/>
    <property type="project" value="TreeGrafter"/>
</dbReference>
<dbReference type="SUPFAM" id="SSF56112">
    <property type="entry name" value="Protein kinase-like (PK-like)"/>
    <property type="match status" value="1"/>
</dbReference>
<dbReference type="InterPro" id="IPR011009">
    <property type="entry name" value="Kinase-like_dom_sf"/>
</dbReference>
<dbReference type="SUPFAM" id="SSF49854">
    <property type="entry name" value="Spermadhesin, CUB domain"/>
    <property type="match status" value="1"/>
</dbReference>
<dbReference type="GO" id="GO:0005886">
    <property type="term" value="C:plasma membrane"/>
    <property type="evidence" value="ECO:0007669"/>
    <property type="project" value="TreeGrafter"/>
</dbReference>
<evidence type="ECO:0000256" key="9">
    <source>
        <dbReference type="PROSITE-ProRule" id="PRU00059"/>
    </source>
</evidence>
<dbReference type="PROSITE" id="PS00107">
    <property type="entry name" value="PROTEIN_KINASE_ATP"/>
    <property type="match status" value="1"/>
</dbReference>
<evidence type="ECO:0008006" key="17">
    <source>
        <dbReference type="Google" id="ProtNLM"/>
    </source>
</evidence>
<dbReference type="GO" id="GO:0005524">
    <property type="term" value="F:ATP binding"/>
    <property type="evidence" value="ECO:0007669"/>
    <property type="project" value="UniProtKB-UniRule"/>
</dbReference>
<keyword evidence="2" id="KW-0808">Transferase</keyword>
<evidence type="ECO:0000256" key="6">
    <source>
        <dbReference type="ARBA" id="ARBA00023137"/>
    </source>
</evidence>
<dbReference type="PROSITE" id="PS01180">
    <property type="entry name" value="CUB"/>
    <property type="match status" value="1"/>
</dbReference>
<dbReference type="InterPro" id="IPR000859">
    <property type="entry name" value="CUB_dom"/>
</dbReference>
<feature type="compositionally biased region" description="Polar residues" evidence="11">
    <location>
        <begin position="330"/>
        <end position="343"/>
    </location>
</feature>
<dbReference type="Gene3D" id="1.10.510.10">
    <property type="entry name" value="Transferase(Phosphotransferase) domain 1"/>
    <property type="match status" value="1"/>
</dbReference>
<dbReference type="Pfam" id="PF07714">
    <property type="entry name" value="PK_Tyr_Ser-Thr"/>
    <property type="match status" value="1"/>
</dbReference>
<dbReference type="STRING" id="947166.A0A1D1W0Q8"/>
<comment type="caution">
    <text evidence="15">The sequence shown here is derived from an EMBL/GenBank/DDBJ whole genome shotgun (WGS) entry which is preliminary data.</text>
</comment>
<keyword evidence="12" id="KW-0472">Membrane</keyword>
<evidence type="ECO:0000256" key="12">
    <source>
        <dbReference type="SAM" id="Phobius"/>
    </source>
</evidence>
<dbReference type="GO" id="GO:0007169">
    <property type="term" value="P:cell surface receptor protein tyrosine kinase signaling pathway"/>
    <property type="evidence" value="ECO:0007669"/>
    <property type="project" value="TreeGrafter"/>
</dbReference>
<dbReference type="CDD" id="cd00041">
    <property type="entry name" value="CUB"/>
    <property type="match status" value="1"/>
</dbReference>
<keyword evidence="12" id="KW-0812">Transmembrane</keyword>
<dbReference type="InterPro" id="IPR001245">
    <property type="entry name" value="Ser-Thr/Tyr_kinase_cat_dom"/>
</dbReference>
<keyword evidence="16" id="KW-1185">Reference proteome</keyword>
<dbReference type="GO" id="GO:0004714">
    <property type="term" value="F:transmembrane receptor protein tyrosine kinase activity"/>
    <property type="evidence" value="ECO:0007669"/>
    <property type="project" value="UniProtKB-EC"/>
</dbReference>
<comment type="subcellular location">
    <subcellularLocation>
        <location evidence="1">Membrane</location>
        <topology evidence="1">Single-pass membrane protein</topology>
    </subcellularLocation>
</comment>
<accession>A0A1D1W0Q8</accession>
<feature type="domain" description="Protein kinase" evidence="14">
    <location>
        <begin position="511"/>
        <end position="806"/>
    </location>
</feature>
<evidence type="ECO:0000256" key="2">
    <source>
        <dbReference type="ARBA" id="ARBA00022679"/>
    </source>
</evidence>
<dbReference type="SMART" id="SM00042">
    <property type="entry name" value="CUB"/>
    <property type="match status" value="1"/>
</dbReference>
<evidence type="ECO:0000256" key="5">
    <source>
        <dbReference type="ARBA" id="ARBA00022840"/>
    </source>
</evidence>
<dbReference type="Gene3D" id="3.30.200.20">
    <property type="entry name" value="Phosphorylase Kinase, domain 1"/>
    <property type="match status" value="1"/>
</dbReference>
<comment type="catalytic activity">
    <reaction evidence="8">
        <text>L-tyrosyl-[protein] + ATP = O-phospho-L-tyrosyl-[protein] + ADP + H(+)</text>
        <dbReference type="Rhea" id="RHEA:10596"/>
        <dbReference type="Rhea" id="RHEA-COMP:10136"/>
        <dbReference type="Rhea" id="RHEA-COMP:20101"/>
        <dbReference type="ChEBI" id="CHEBI:15378"/>
        <dbReference type="ChEBI" id="CHEBI:30616"/>
        <dbReference type="ChEBI" id="CHEBI:46858"/>
        <dbReference type="ChEBI" id="CHEBI:61978"/>
        <dbReference type="ChEBI" id="CHEBI:456216"/>
        <dbReference type="EC" id="2.7.10.1"/>
    </reaction>
</comment>
<name>A0A1D1W0Q8_RAMVA</name>
<keyword evidence="6" id="KW-0829">Tyrosine-protein kinase</keyword>
<dbReference type="InterPro" id="IPR020635">
    <property type="entry name" value="Tyr_kinase_cat_dom"/>
</dbReference>
<dbReference type="InterPro" id="IPR000719">
    <property type="entry name" value="Prot_kinase_dom"/>
</dbReference>